<feature type="region of interest" description="Disordered" evidence="1">
    <location>
        <begin position="99"/>
        <end position="346"/>
    </location>
</feature>
<name>A0ABU6AN37_9NOCA</name>
<protein>
    <recommendedName>
        <fullName evidence="4">DUF222 domain-containing protein</fullName>
    </recommendedName>
</protein>
<evidence type="ECO:0000256" key="1">
    <source>
        <dbReference type="SAM" id="MobiDB-lite"/>
    </source>
</evidence>
<reference evidence="2 3" key="1">
    <citation type="submission" date="2023-12" db="EMBL/GenBank/DDBJ databases">
        <title>novel species in genus Nocarida.</title>
        <authorList>
            <person name="Li Z."/>
        </authorList>
    </citation>
    <scope>NUCLEOTIDE SEQUENCE [LARGE SCALE GENOMIC DNA]</scope>
    <source>
        <strain evidence="2 3">CDC186</strain>
    </source>
</reference>
<dbReference type="Proteomes" id="UP001348098">
    <property type="component" value="Unassembled WGS sequence"/>
</dbReference>
<dbReference type="SUPFAM" id="SSF140453">
    <property type="entry name" value="EsxAB dimer-like"/>
    <property type="match status" value="1"/>
</dbReference>
<evidence type="ECO:0000313" key="2">
    <source>
        <dbReference type="EMBL" id="MEB3508896.1"/>
    </source>
</evidence>
<accession>A0ABU6AN37</accession>
<dbReference type="EMBL" id="JAYKYQ010000001">
    <property type="protein sequence ID" value="MEB3508896.1"/>
    <property type="molecule type" value="Genomic_DNA"/>
</dbReference>
<keyword evidence="3" id="KW-1185">Reference proteome</keyword>
<proteinExistence type="predicted"/>
<evidence type="ECO:0008006" key="4">
    <source>
        <dbReference type="Google" id="ProtNLM"/>
    </source>
</evidence>
<organism evidence="2 3">
    <name type="scientific">Nocardia implantans</name>
    <dbReference type="NCBI Taxonomy" id="3108168"/>
    <lineage>
        <taxon>Bacteria</taxon>
        <taxon>Bacillati</taxon>
        <taxon>Actinomycetota</taxon>
        <taxon>Actinomycetes</taxon>
        <taxon>Mycobacteriales</taxon>
        <taxon>Nocardiaceae</taxon>
        <taxon>Nocardia</taxon>
    </lineage>
</organism>
<feature type="compositionally biased region" description="Low complexity" evidence="1">
    <location>
        <begin position="140"/>
        <end position="174"/>
    </location>
</feature>
<dbReference type="RefSeq" id="WP_195079604.1">
    <property type="nucleotide sequence ID" value="NZ_JAYESH010000008.1"/>
</dbReference>
<comment type="caution">
    <text evidence="2">The sequence shown here is derived from an EMBL/GenBank/DDBJ whole genome shotgun (WGS) entry which is preliminary data.</text>
</comment>
<dbReference type="InterPro" id="IPR036689">
    <property type="entry name" value="ESAT-6-like_sf"/>
</dbReference>
<gene>
    <name evidence="2" type="ORF">U3653_02565</name>
</gene>
<sequence length="577" mass="60193">MGQALRVDTDLLRALTPELAAIADTAQEELARLKERLAAEGNCWGDDEPGRAFGDSYEPAADKGITGFENLVHNLHGMSSSVADTGEVMLDQDRNIGSQLRKQDPFHSTPVGNAPYDQPRDPAPSPAPSTPEAGRPNPAPAATAPTSADEPTVPSRPTAQAADPSAAASDPTAARGTAEPGYQPTGDPYGPGSMNPGDYGPAGDTGSSGQPSADPGSTPAVQDRATPTARDAAPTGRTPSSPATATPTATESSPAAAPKPGASGPAAVQRSPETRWTRPPTESPWMRNAPGTPWSRNDGGRAPGQVFPPRRKEPRPDAGKPVGPGKSHKAGKPKPAPAEAKRSHVRTDPDAVAAARALAARHGLRIAGFEDSGVSRRTVDEIAAAVDGILGKYPFIKLGGIEITDLREGTVSRVAPGRASDDTADAVTGGWILLDRVAVGNPALLAEKVEAAVRSGERVAGPAEQPMYATIVRDLGRILEVAAGAHVRQSAQRSLLMEYRRISGPWDRGETLAAIVRGYREWRAQLVRACFPGDRFDPRAAVVEAFTEVELRGESACGPAKVLHRLAIEHARGQSSA</sequence>
<dbReference type="Gene3D" id="1.10.287.1060">
    <property type="entry name" value="ESAT-6-like"/>
    <property type="match status" value="1"/>
</dbReference>
<evidence type="ECO:0000313" key="3">
    <source>
        <dbReference type="Proteomes" id="UP001348098"/>
    </source>
</evidence>
<feature type="compositionally biased region" description="Low complexity" evidence="1">
    <location>
        <begin position="223"/>
        <end position="267"/>
    </location>
</feature>